<dbReference type="PANTHER" id="PTHR35372:SF2">
    <property type="entry name" value="SF3 HELICASE DOMAIN-CONTAINING PROTEIN"/>
    <property type="match status" value="1"/>
</dbReference>
<dbReference type="SUPFAM" id="SSF52540">
    <property type="entry name" value="P-loop containing nucleoside triphosphate hydrolases"/>
    <property type="match status" value="1"/>
</dbReference>
<feature type="domain" description="SF3 helicase" evidence="4">
    <location>
        <begin position="351"/>
        <end position="505"/>
    </location>
</feature>
<reference evidence="5 6" key="1">
    <citation type="submission" date="2016-02" db="EMBL/GenBank/DDBJ databases">
        <authorList>
            <person name="Wen L."/>
            <person name="He K."/>
            <person name="Yang H."/>
        </authorList>
    </citation>
    <scope>NUCLEOTIDE SEQUENCE [LARGE SCALE GENOMIC DNA]</scope>
    <source>
        <strain evidence="5 6">TSA40</strain>
    </source>
</reference>
<dbReference type="InterPro" id="IPR014818">
    <property type="entry name" value="Phage/plasmid_primase_P4_C"/>
</dbReference>
<protein>
    <recommendedName>
        <fullName evidence="4">SF3 helicase domain-containing protein</fullName>
    </recommendedName>
</protein>
<evidence type="ECO:0000313" key="5">
    <source>
        <dbReference type="EMBL" id="OWW18363.1"/>
    </source>
</evidence>
<keyword evidence="2" id="KW-0378">Hydrolase</keyword>
<dbReference type="Gene3D" id="3.40.50.300">
    <property type="entry name" value="P-loop containing nucleotide triphosphate hydrolases"/>
    <property type="match status" value="1"/>
</dbReference>
<dbReference type="OrthoDB" id="9097989at2"/>
<evidence type="ECO:0000256" key="3">
    <source>
        <dbReference type="ARBA" id="ARBA00022840"/>
    </source>
</evidence>
<dbReference type="Pfam" id="PF08706">
    <property type="entry name" value="D5_N"/>
    <property type="match status" value="1"/>
</dbReference>
<dbReference type="Pfam" id="PF19263">
    <property type="entry name" value="DUF5906"/>
    <property type="match status" value="1"/>
</dbReference>
<evidence type="ECO:0000259" key="4">
    <source>
        <dbReference type="PROSITE" id="PS51206"/>
    </source>
</evidence>
<proteinExistence type="predicted"/>
<accession>A0A254TCU1</accession>
<organism evidence="5 6">
    <name type="scientific">Noviherbaspirillum denitrificans</name>
    <dbReference type="NCBI Taxonomy" id="1968433"/>
    <lineage>
        <taxon>Bacteria</taxon>
        <taxon>Pseudomonadati</taxon>
        <taxon>Pseudomonadota</taxon>
        <taxon>Betaproteobacteria</taxon>
        <taxon>Burkholderiales</taxon>
        <taxon>Oxalobacteraceae</taxon>
        <taxon>Noviherbaspirillum</taxon>
    </lineage>
</organism>
<dbReference type="SMART" id="SM00885">
    <property type="entry name" value="D5_N"/>
    <property type="match status" value="1"/>
</dbReference>
<dbReference type="InterPro" id="IPR027417">
    <property type="entry name" value="P-loop_NTPase"/>
</dbReference>
<dbReference type="EMBL" id="LSTO01000008">
    <property type="protein sequence ID" value="OWW18363.1"/>
    <property type="molecule type" value="Genomic_DNA"/>
</dbReference>
<sequence>MGTEKDFNTSVFEISIFKNKTDEQPEPFTLDWQELVQMLSEHEVRAKKDGLAFSGAKYAPGTTRANHNVIELSLAVLDVDDGNKEMVIANCQRLRWPCVIYSTFKNSSGNRFRVVVLPSRPIKPAEWRKVWAAMCHMLGTKADTSARDESRIFYTPCCPEANKAHKFVFIESGDAPMDVDALLLANIPDAPHTSGKGSSSEVQTYREIAEAVRANLFTGPVWYYHENFRMYENGYWRQLDMKVDVMKEILKFAPDISASGVREVTETLKLLLADHANETADDASNEHARLPNRLICLSNGTLDPTTGELRPHSPYPRLLSGLPTPWIPEAKAPRFLEFLREIWGSEPDYHQRVIFLQDFMGYLLYPSNKFETFVWFTGHGANGKSVLLRVMADLVGRENTTWAMLDRLSVPAVRTTLEGKHLNISTEMNVQATQADGYLKSITSGEEVEADPKWKESYSFRPYVKLVAATNHLPHLKDHSEGFARRAVILSFNRIFETHERDSSLAEKLAEERAGILAFAVVGLQRLLKRGGFERPPSSLEHVATYRVESDAVAVFHRDFLVSCDTGTSVGDLYAAYREFCTTNGFHPRNSAQFGRRLTELGIATLRKSSGKPIRACKLISQRQEDTIQPRSDAGDKIVDIRKKHKISIEEAFNDDEIAVAQG</sequence>
<dbReference type="NCBIfam" id="TIGR01613">
    <property type="entry name" value="primase_Cterm"/>
    <property type="match status" value="1"/>
</dbReference>
<keyword evidence="6" id="KW-1185">Reference proteome</keyword>
<dbReference type="AlphaFoldDB" id="A0A254TCU1"/>
<evidence type="ECO:0000256" key="1">
    <source>
        <dbReference type="ARBA" id="ARBA00022741"/>
    </source>
</evidence>
<dbReference type="InterPro" id="IPR014015">
    <property type="entry name" value="Helicase_SF3_DNA-vir"/>
</dbReference>
<dbReference type="GO" id="GO:0016787">
    <property type="term" value="F:hydrolase activity"/>
    <property type="evidence" value="ECO:0007669"/>
    <property type="project" value="UniProtKB-KW"/>
</dbReference>
<dbReference type="InterPro" id="IPR045455">
    <property type="entry name" value="NrS-1_pol-like_helicase"/>
</dbReference>
<gene>
    <name evidence="5" type="ORF">AYR66_01205</name>
</gene>
<dbReference type="GO" id="GO:0005524">
    <property type="term" value="F:ATP binding"/>
    <property type="evidence" value="ECO:0007669"/>
    <property type="project" value="UniProtKB-KW"/>
</dbReference>
<dbReference type="RefSeq" id="WP_088710475.1">
    <property type="nucleotide sequence ID" value="NZ_LSTO01000008.1"/>
</dbReference>
<comment type="caution">
    <text evidence="5">The sequence shown here is derived from an EMBL/GenBank/DDBJ whole genome shotgun (WGS) entry which is preliminary data.</text>
</comment>
<dbReference type="Proteomes" id="UP000197535">
    <property type="component" value="Unassembled WGS sequence"/>
</dbReference>
<evidence type="ECO:0000313" key="6">
    <source>
        <dbReference type="Proteomes" id="UP000197535"/>
    </source>
</evidence>
<keyword evidence="3" id="KW-0067">ATP-binding</keyword>
<evidence type="ECO:0000256" key="2">
    <source>
        <dbReference type="ARBA" id="ARBA00022801"/>
    </source>
</evidence>
<name>A0A254TCU1_9BURK</name>
<dbReference type="InterPro" id="IPR006500">
    <property type="entry name" value="Helicase_put_C_phage/plasmid"/>
</dbReference>
<dbReference type="InterPro" id="IPR051620">
    <property type="entry name" value="ORF904-like_C"/>
</dbReference>
<keyword evidence="1" id="KW-0547">Nucleotide-binding</keyword>
<dbReference type="PANTHER" id="PTHR35372">
    <property type="entry name" value="ATP BINDING PROTEIN-RELATED"/>
    <property type="match status" value="1"/>
</dbReference>
<dbReference type="PROSITE" id="PS51206">
    <property type="entry name" value="SF3_HELICASE_1"/>
    <property type="match status" value="1"/>
</dbReference>